<dbReference type="OrthoDB" id="4062651at2759"/>
<name>A0A7D9DEP0_PARCT</name>
<keyword evidence="4" id="KW-0808">Transferase</keyword>
<evidence type="ECO:0000313" key="13">
    <source>
        <dbReference type="EMBL" id="CAB3983825.1"/>
    </source>
</evidence>
<sequence>MKVFSFLFIGISLISQRSYGEEKLVKEGDAKSWYNHDVDTSNGNGYEPWFNNYIESIDEENGVWILTGDVECDQRYAISCVTINYHVDIKAKRTKCHNTTCSLQIFIYNGTEELDIPRNPSDSESGRKKQQMYLFNNFMNLHDVKFTVNNKIETQSFNFSHNCCVDVSYNCSKLRFAIRARAIKVKLQNMKVYFYYCNETVRNGVRLARTYAPSSGLKRVAVNCTSNTVSKYNERSFDGFCSYNGTWNIGNDTDCYCRPGYGTPGGCKPCQERHYKAKISNERCTLCPARSTSNSTACNCLEGKYRLKNETGVSSAQCYGFPSKVRNIKVRKSDSRGTITLSWKSPLEQGGLPRSLKYDVGCGDACELKFTPSKVNLRNTTVKISGLTPGREYNFKVFSKNIISEQYSNGHFAFENETFKLPREPLNRTNEFMIKLEFRIMAGIGALLILILFIALVCTLRRKHHRHSKCGFDPDNEITLPNIGQKMYIDPLNYVDAETALMEFANEIDPSSLSLERLIGGGEFGDVYKGKLTLQDGRTILIAAKTLKSNASEKSCQDFFLEASAMGQFDDPNVIHLEGVITKVAPKMIVTEFMSNGSLDHFLKKNDGGFTAIQLFSMARGVASGMKYLASINFVHRDLAARNILVEENMVCKVADFGLSRELETADSSRGEYFTQGGKIPVRWTAPESIKYRTFSTSSDVWSFGILLWEIMSSAQRPYWDWDNFKVMERVDDGFRLPSPMWT</sequence>
<dbReference type="SUPFAM" id="SSF49265">
    <property type="entry name" value="Fibronectin type III"/>
    <property type="match status" value="1"/>
</dbReference>
<dbReference type="PROSITE" id="PS50853">
    <property type="entry name" value="FN3"/>
    <property type="match status" value="1"/>
</dbReference>
<dbReference type="Pfam" id="PF14575">
    <property type="entry name" value="EphA2_TM"/>
    <property type="match status" value="1"/>
</dbReference>
<dbReference type="GO" id="GO:0004714">
    <property type="term" value="F:transmembrane receptor protein tyrosine kinase activity"/>
    <property type="evidence" value="ECO:0007669"/>
    <property type="project" value="UniProtKB-EC"/>
</dbReference>
<evidence type="ECO:0000256" key="11">
    <source>
        <dbReference type="ARBA" id="ARBA00023137"/>
    </source>
</evidence>
<dbReference type="EC" id="2.7.10.1" evidence="3"/>
<dbReference type="InterPro" id="IPR027936">
    <property type="entry name" value="Eph_TM"/>
</dbReference>
<organism evidence="13 14">
    <name type="scientific">Paramuricea clavata</name>
    <name type="common">Red gorgonian</name>
    <name type="synonym">Violescent sea-whip</name>
    <dbReference type="NCBI Taxonomy" id="317549"/>
    <lineage>
        <taxon>Eukaryota</taxon>
        <taxon>Metazoa</taxon>
        <taxon>Cnidaria</taxon>
        <taxon>Anthozoa</taxon>
        <taxon>Octocorallia</taxon>
        <taxon>Malacalcyonacea</taxon>
        <taxon>Plexauridae</taxon>
        <taxon>Paramuricea</taxon>
    </lineage>
</organism>
<evidence type="ECO:0000256" key="5">
    <source>
        <dbReference type="ARBA" id="ARBA00022692"/>
    </source>
</evidence>
<keyword evidence="5" id="KW-0812">Transmembrane</keyword>
<evidence type="ECO:0000256" key="6">
    <source>
        <dbReference type="ARBA" id="ARBA00022741"/>
    </source>
</evidence>
<dbReference type="InterPro" id="IPR036116">
    <property type="entry name" value="FN3_sf"/>
</dbReference>
<dbReference type="Gene3D" id="2.10.50.10">
    <property type="entry name" value="Tumor Necrosis Factor Receptor, subunit A, domain 2"/>
    <property type="match status" value="1"/>
</dbReference>
<evidence type="ECO:0000256" key="9">
    <source>
        <dbReference type="ARBA" id="ARBA00022989"/>
    </source>
</evidence>
<dbReference type="InterPro" id="IPR020635">
    <property type="entry name" value="Tyr_kinase_cat_dom"/>
</dbReference>
<keyword evidence="10" id="KW-0472">Membrane</keyword>
<keyword evidence="12 13" id="KW-0675">Receptor</keyword>
<dbReference type="PANTHER" id="PTHR46877:SF14">
    <property type="entry name" value="RECEPTOR PROTEIN-TYROSINE KINASE"/>
    <property type="match status" value="1"/>
</dbReference>
<dbReference type="Pfam" id="PF07714">
    <property type="entry name" value="PK_Tyr_Ser-Thr"/>
    <property type="match status" value="1"/>
</dbReference>
<dbReference type="EMBL" id="CACRXK020000662">
    <property type="protein sequence ID" value="CAB3983825.1"/>
    <property type="molecule type" value="Genomic_DNA"/>
</dbReference>
<dbReference type="InterPro" id="IPR017441">
    <property type="entry name" value="Protein_kinase_ATP_BS"/>
</dbReference>
<accession>A0A7D9DEP0</accession>
<dbReference type="FunFam" id="3.30.200.20:FF:000802">
    <property type="entry name" value="Ephrin receptor 1"/>
    <property type="match status" value="1"/>
</dbReference>
<keyword evidence="14" id="KW-1185">Reference proteome</keyword>
<dbReference type="SMART" id="SM00219">
    <property type="entry name" value="TyrKc"/>
    <property type="match status" value="1"/>
</dbReference>
<evidence type="ECO:0000256" key="12">
    <source>
        <dbReference type="ARBA" id="ARBA00023170"/>
    </source>
</evidence>
<comment type="subcellular location">
    <subcellularLocation>
        <location evidence="2">Endomembrane system</location>
    </subcellularLocation>
    <subcellularLocation>
        <location evidence="1">Membrane</location>
        <topology evidence="1">Single-pass membrane protein</topology>
    </subcellularLocation>
</comment>
<dbReference type="PROSITE" id="PS00109">
    <property type="entry name" value="PROTEIN_KINASE_TYR"/>
    <property type="match status" value="1"/>
</dbReference>
<keyword evidence="7" id="KW-0418">Kinase</keyword>
<evidence type="ECO:0000256" key="3">
    <source>
        <dbReference type="ARBA" id="ARBA00011902"/>
    </source>
</evidence>
<dbReference type="GO" id="GO:0030182">
    <property type="term" value="P:neuron differentiation"/>
    <property type="evidence" value="ECO:0007669"/>
    <property type="project" value="UniProtKB-ARBA"/>
</dbReference>
<dbReference type="PANTHER" id="PTHR46877">
    <property type="entry name" value="EPH RECEPTOR A5"/>
    <property type="match status" value="1"/>
</dbReference>
<keyword evidence="8" id="KW-0067">ATP-binding</keyword>
<evidence type="ECO:0000256" key="1">
    <source>
        <dbReference type="ARBA" id="ARBA00004167"/>
    </source>
</evidence>
<dbReference type="AlphaFoldDB" id="A0A7D9DEP0"/>
<dbReference type="PROSITE" id="PS00107">
    <property type="entry name" value="PROTEIN_KINASE_ATP"/>
    <property type="match status" value="1"/>
</dbReference>
<dbReference type="InterPro" id="IPR000719">
    <property type="entry name" value="Prot_kinase_dom"/>
</dbReference>
<dbReference type="Proteomes" id="UP001152795">
    <property type="component" value="Unassembled WGS sequence"/>
</dbReference>
<dbReference type="FunFam" id="1.10.510.10:FF:001512">
    <property type="entry name" value="Receptor tyrosine-protein kinase erbB-2"/>
    <property type="match status" value="1"/>
</dbReference>
<evidence type="ECO:0000256" key="7">
    <source>
        <dbReference type="ARBA" id="ARBA00022777"/>
    </source>
</evidence>
<dbReference type="Gene3D" id="3.30.200.20">
    <property type="entry name" value="Phosphorylase Kinase, domain 1"/>
    <property type="match status" value="1"/>
</dbReference>
<evidence type="ECO:0000256" key="2">
    <source>
        <dbReference type="ARBA" id="ARBA00004308"/>
    </source>
</evidence>
<dbReference type="Pfam" id="PF00041">
    <property type="entry name" value="fn3"/>
    <property type="match status" value="1"/>
</dbReference>
<dbReference type="GO" id="GO:0050793">
    <property type="term" value="P:regulation of developmental process"/>
    <property type="evidence" value="ECO:0007669"/>
    <property type="project" value="UniProtKB-ARBA"/>
</dbReference>
<dbReference type="InterPro" id="IPR011009">
    <property type="entry name" value="Kinase-like_dom_sf"/>
</dbReference>
<evidence type="ECO:0000256" key="8">
    <source>
        <dbReference type="ARBA" id="ARBA00022840"/>
    </source>
</evidence>
<reference evidence="13" key="1">
    <citation type="submission" date="2020-04" db="EMBL/GenBank/DDBJ databases">
        <authorList>
            <person name="Alioto T."/>
            <person name="Alioto T."/>
            <person name="Gomez Garrido J."/>
        </authorList>
    </citation>
    <scope>NUCLEOTIDE SEQUENCE</scope>
    <source>
        <strain evidence="13">A484AB</strain>
    </source>
</reference>
<evidence type="ECO:0000256" key="4">
    <source>
        <dbReference type="ARBA" id="ARBA00022679"/>
    </source>
</evidence>
<dbReference type="GO" id="GO:0048468">
    <property type="term" value="P:cell development"/>
    <property type="evidence" value="ECO:0007669"/>
    <property type="project" value="UniProtKB-ARBA"/>
</dbReference>
<dbReference type="GO" id="GO:0005524">
    <property type="term" value="F:ATP binding"/>
    <property type="evidence" value="ECO:0007669"/>
    <property type="project" value="UniProtKB-UniRule"/>
</dbReference>
<keyword evidence="9" id="KW-1133">Transmembrane helix</keyword>
<dbReference type="SMART" id="SM00060">
    <property type="entry name" value="FN3"/>
    <property type="match status" value="1"/>
</dbReference>
<dbReference type="InterPro" id="IPR050449">
    <property type="entry name" value="Ephrin_rcpt_TKs"/>
</dbReference>
<keyword evidence="11" id="KW-0829">Tyrosine-protein kinase</keyword>
<dbReference type="GO" id="GO:0005886">
    <property type="term" value="C:plasma membrane"/>
    <property type="evidence" value="ECO:0007669"/>
    <property type="project" value="TreeGrafter"/>
</dbReference>
<dbReference type="PROSITE" id="PS50011">
    <property type="entry name" value="PROTEIN_KINASE_DOM"/>
    <property type="match status" value="1"/>
</dbReference>
<dbReference type="InterPro" id="IPR003961">
    <property type="entry name" value="FN3_dom"/>
</dbReference>
<dbReference type="InterPro" id="IPR013783">
    <property type="entry name" value="Ig-like_fold"/>
</dbReference>
<dbReference type="InterPro" id="IPR001245">
    <property type="entry name" value="Ser-Thr/Tyr_kinase_cat_dom"/>
</dbReference>
<dbReference type="GO" id="GO:0012505">
    <property type="term" value="C:endomembrane system"/>
    <property type="evidence" value="ECO:0007669"/>
    <property type="project" value="UniProtKB-SubCell"/>
</dbReference>
<dbReference type="Gene3D" id="2.60.40.10">
    <property type="entry name" value="Immunoglobulins"/>
    <property type="match status" value="1"/>
</dbReference>
<evidence type="ECO:0000256" key="10">
    <source>
        <dbReference type="ARBA" id="ARBA00023136"/>
    </source>
</evidence>
<protein>
    <recommendedName>
        <fullName evidence="3">receptor protein-tyrosine kinase</fullName>
        <ecNumber evidence="3">2.7.10.1</ecNumber>
    </recommendedName>
</protein>
<comment type="caution">
    <text evidence="13">The sequence shown here is derived from an EMBL/GenBank/DDBJ whole genome shotgun (WGS) entry which is preliminary data.</text>
</comment>
<proteinExistence type="predicted"/>
<keyword evidence="6" id="KW-0547">Nucleotide-binding</keyword>
<gene>
    <name evidence="13" type="ORF">PACLA_8A086219</name>
</gene>
<dbReference type="Gene3D" id="1.10.510.10">
    <property type="entry name" value="Transferase(Phosphotransferase) domain 1"/>
    <property type="match status" value="1"/>
</dbReference>
<dbReference type="InterPro" id="IPR008266">
    <property type="entry name" value="Tyr_kinase_AS"/>
</dbReference>
<dbReference type="CDD" id="cd00063">
    <property type="entry name" value="FN3"/>
    <property type="match status" value="1"/>
</dbReference>
<evidence type="ECO:0000313" key="14">
    <source>
        <dbReference type="Proteomes" id="UP001152795"/>
    </source>
</evidence>
<dbReference type="PRINTS" id="PR00109">
    <property type="entry name" value="TYRKINASE"/>
</dbReference>
<dbReference type="SUPFAM" id="SSF56112">
    <property type="entry name" value="Protein kinase-like (PK-like)"/>
    <property type="match status" value="1"/>
</dbReference>